<gene>
    <name evidence="2" type="ORF">RM649_06700</name>
</gene>
<keyword evidence="3" id="KW-1185">Reference proteome</keyword>
<evidence type="ECO:0000313" key="3">
    <source>
        <dbReference type="Proteomes" id="UP001183777"/>
    </source>
</evidence>
<comment type="caution">
    <text evidence="2">The sequence shown here is derived from an EMBL/GenBank/DDBJ whole genome shotgun (WGS) entry which is preliminary data.</text>
</comment>
<dbReference type="PANTHER" id="PTHR37529:SF1">
    <property type="entry name" value="TRANSPOSASE INSG FOR INSERTION SEQUENCE ELEMENT IS4-RELATED"/>
    <property type="match status" value="1"/>
</dbReference>
<evidence type="ECO:0000259" key="1">
    <source>
        <dbReference type="Pfam" id="PF13006"/>
    </source>
</evidence>
<organism evidence="2 3">
    <name type="scientific">Streptomyces salyersiae</name>
    <dbReference type="NCBI Taxonomy" id="3075530"/>
    <lineage>
        <taxon>Bacteria</taxon>
        <taxon>Bacillati</taxon>
        <taxon>Actinomycetota</taxon>
        <taxon>Actinomycetes</taxon>
        <taxon>Kitasatosporales</taxon>
        <taxon>Streptomycetaceae</taxon>
        <taxon>Streptomyces</taxon>
    </lineage>
</organism>
<reference evidence="3" key="1">
    <citation type="submission" date="2023-07" db="EMBL/GenBank/DDBJ databases">
        <title>30 novel species of actinomycetes from the DSMZ collection.</title>
        <authorList>
            <person name="Nouioui I."/>
        </authorList>
    </citation>
    <scope>NUCLEOTIDE SEQUENCE [LARGE SCALE GENOMIC DNA]</scope>
    <source>
        <strain evidence="3">DSM 41770</strain>
    </source>
</reference>
<dbReference type="Pfam" id="PF13006">
    <property type="entry name" value="Nterm_IS4"/>
    <property type="match status" value="1"/>
</dbReference>
<protein>
    <submittedName>
        <fullName evidence="2">Transposase domain-containing protein</fullName>
    </submittedName>
</protein>
<dbReference type="InterPro" id="IPR024473">
    <property type="entry name" value="Transposases_IS4_N"/>
</dbReference>
<name>A0ABU2REP1_9ACTN</name>
<dbReference type="Proteomes" id="UP001183777">
    <property type="component" value="Unassembled WGS sequence"/>
</dbReference>
<dbReference type="EMBL" id="JAVREX010000002">
    <property type="protein sequence ID" value="MDT0427330.1"/>
    <property type="molecule type" value="Genomic_DNA"/>
</dbReference>
<dbReference type="PANTHER" id="PTHR37529">
    <property type="entry name" value="TRANSPOSASE INSG FOR INSERTION SEQUENCE ELEMENT IS4-RELATED"/>
    <property type="match status" value="1"/>
</dbReference>
<feature type="domain" description="Transposase IS4 N-terminal" evidence="1">
    <location>
        <begin position="22"/>
        <end position="116"/>
    </location>
</feature>
<dbReference type="RefSeq" id="WP_200693897.1">
    <property type="nucleotide sequence ID" value="NZ_JAVREX010000002.1"/>
</dbReference>
<sequence length="371" mass="39770">MARTAQVASAETDRLTDAIVAGVLTWAFPPSLVDEVVAAAGRTERRTRALMARTMVYHSLAMWLYPSYGHEEVMRRLVQGLSRKHRWVGGRRVPSPSALTQARQRLGAVPLRLLFRRVAPGAVPHTATGFRQPVTLDTLTLRVPDSPANRLHFGTAATAGHGVVPQVRVAALGHCGTHTVLDAAVGPLPVGASCLALELLPSLGKGTLLLAELDALSVDVWRQATATHADLLWKAGPAWDLPVDEMLADGSYLSWLVEPDAPARAAAVPVRVISYTGWSGSADRLITTVLTPDDAAAGQLIQVHRTRWGLADVLADIASGGPSRITVLRSRGPELVEQEIWAMLLVHHAVHGLIVDAQDLGPWLPTPTDPL</sequence>
<evidence type="ECO:0000313" key="2">
    <source>
        <dbReference type="EMBL" id="MDT0427330.1"/>
    </source>
</evidence>
<accession>A0ABU2REP1</accession>
<proteinExistence type="predicted"/>